<dbReference type="Pfam" id="PF00959">
    <property type="entry name" value="Phage_lysozyme"/>
    <property type="match status" value="1"/>
</dbReference>
<sequence length="152" mass="16797">MNTSTKGLIEIMSLEGVCLSPYLDSVGVWTIGVGITKYDGKDPQTMGAITFDQALAMFKDRIKAYEAPVQALRLNLSQTQFDALVSFCFNVGPGNLAKLCHGRTLEQIGDAFSLYHQPPEITERRNKEQKLFKTGAYSSNGKVLVFPESQRS</sequence>
<evidence type="ECO:0000256" key="3">
    <source>
        <dbReference type="ARBA" id="ARBA00023200"/>
    </source>
</evidence>
<dbReference type="InterPro" id="IPR002196">
    <property type="entry name" value="Glyco_hydro_24"/>
</dbReference>
<evidence type="ECO:0000256" key="4">
    <source>
        <dbReference type="RuleBase" id="RU003788"/>
    </source>
</evidence>
<evidence type="ECO:0000256" key="1">
    <source>
        <dbReference type="ARBA" id="ARBA00022529"/>
    </source>
</evidence>
<dbReference type="SUPFAM" id="SSF53955">
    <property type="entry name" value="Lysozyme-like"/>
    <property type="match status" value="1"/>
</dbReference>
<dbReference type="EMBL" id="CP147711">
    <property type="protein sequence ID" value="WXC78162.1"/>
    <property type="molecule type" value="Genomic_DNA"/>
</dbReference>
<keyword evidence="6" id="KW-1185">Reference proteome</keyword>
<keyword evidence="4" id="KW-0326">Glycosidase</keyword>
<dbReference type="InterPro" id="IPR023347">
    <property type="entry name" value="Lysozyme_dom_sf"/>
</dbReference>
<name>A0ABZ2NTE3_9BRAD</name>
<reference evidence="5" key="2">
    <citation type="submission" date="2024-03" db="EMBL/GenBank/DDBJ databases">
        <authorList>
            <person name="Bromfield E.S.P."/>
            <person name="Cloutier S."/>
        </authorList>
    </citation>
    <scope>NUCLEOTIDE SEQUENCE</scope>
    <source>
        <strain evidence="5">5S5</strain>
    </source>
</reference>
<keyword evidence="1 4" id="KW-0929">Antimicrobial</keyword>
<keyword evidence="3" id="KW-1035">Host cytoplasm</keyword>
<comment type="similarity">
    <text evidence="4">Belongs to the glycosyl hydrolase 24 family.</text>
</comment>
<organism evidence="5 6">
    <name type="scientific">Bradyrhizobium septentrionale</name>
    <dbReference type="NCBI Taxonomy" id="1404411"/>
    <lineage>
        <taxon>Bacteria</taxon>
        <taxon>Pseudomonadati</taxon>
        <taxon>Pseudomonadota</taxon>
        <taxon>Alphaproteobacteria</taxon>
        <taxon>Hyphomicrobiales</taxon>
        <taxon>Nitrobacteraceae</taxon>
        <taxon>Bradyrhizobium</taxon>
    </lineage>
</organism>
<keyword evidence="2 4" id="KW-0081">Bacteriolytic enzyme</keyword>
<dbReference type="Proteomes" id="UP001432046">
    <property type="component" value="Chromosome"/>
</dbReference>
<evidence type="ECO:0000313" key="5">
    <source>
        <dbReference type="EMBL" id="WXC78162.1"/>
    </source>
</evidence>
<dbReference type="Gene3D" id="1.10.530.40">
    <property type="match status" value="1"/>
</dbReference>
<dbReference type="InterPro" id="IPR023346">
    <property type="entry name" value="Lysozyme-like_dom_sf"/>
</dbReference>
<dbReference type="PANTHER" id="PTHR38107:SF3">
    <property type="entry name" value="LYSOZYME RRRD-RELATED"/>
    <property type="match status" value="1"/>
</dbReference>
<dbReference type="EC" id="3.2.1.17" evidence="4"/>
<protein>
    <recommendedName>
        <fullName evidence="4">Lysozyme</fullName>
        <ecNumber evidence="4">3.2.1.17</ecNumber>
    </recommendedName>
</protein>
<dbReference type="InterPro" id="IPR051018">
    <property type="entry name" value="Bacteriophage_GH24"/>
</dbReference>
<proteinExistence type="inferred from homology"/>
<gene>
    <name evidence="5" type="ORF">WDK88_32845</name>
</gene>
<dbReference type="RefSeq" id="WP_338823657.1">
    <property type="nucleotide sequence ID" value="NZ_CP147708.1"/>
</dbReference>
<reference evidence="5" key="1">
    <citation type="journal article" date="2021" name="Int. J. Syst. Evol. Microbiol.">
        <title>Bradyrhizobium septentrionale sp. nov. (sv. septentrionale) and Bradyrhizobium quebecense sp. nov. (sv. septentrionale) associated with legumes native to Canada possess rearranged symbiosis genes and numerous insertion sequences.</title>
        <authorList>
            <person name="Bromfield E.S.P."/>
            <person name="Cloutier S."/>
        </authorList>
    </citation>
    <scope>NUCLEOTIDE SEQUENCE</scope>
    <source>
        <strain evidence="5">5S5</strain>
    </source>
</reference>
<comment type="catalytic activity">
    <reaction evidence="4">
        <text>Hydrolysis of (1-&gt;4)-beta-linkages between N-acetylmuramic acid and N-acetyl-D-glucosamine residues in a peptidoglycan and between N-acetyl-D-glucosamine residues in chitodextrins.</text>
        <dbReference type="EC" id="3.2.1.17"/>
    </reaction>
</comment>
<evidence type="ECO:0000256" key="2">
    <source>
        <dbReference type="ARBA" id="ARBA00022638"/>
    </source>
</evidence>
<keyword evidence="4" id="KW-0378">Hydrolase</keyword>
<evidence type="ECO:0000313" key="6">
    <source>
        <dbReference type="Proteomes" id="UP001432046"/>
    </source>
</evidence>
<dbReference type="PANTHER" id="PTHR38107">
    <property type="match status" value="1"/>
</dbReference>
<dbReference type="CDD" id="cd00737">
    <property type="entry name" value="lyz_endolysin_autolysin"/>
    <property type="match status" value="1"/>
</dbReference>
<dbReference type="InterPro" id="IPR033907">
    <property type="entry name" value="Endolysin_autolysin"/>
</dbReference>
<accession>A0ABZ2NTE3</accession>